<name>A0ABV7GRT1_9RHOB</name>
<keyword evidence="6" id="KW-1185">Reference proteome</keyword>
<dbReference type="Pfam" id="PF00884">
    <property type="entry name" value="Sulfatase"/>
    <property type="match status" value="1"/>
</dbReference>
<keyword evidence="2" id="KW-0378">Hydrolase</keyword>
<sequence>MSTRPNILFLMADQHSVRSMGDHPDTPVETPHLMQLAAEGVRFDAAYCQNPLCVPSRSILHTGKYGRTTGIYDNQHILPANGPTLARSLSDGGYRTALIGKSHFNGEQFQGFQQRPYGDLYGQAHQPDPRRHANESGLGDILADAGPSGIPLPMTQTEICVAEATKWLQGYVARPDAPFFLAVHFDKPHFPINPPPALYDRFAGQIALPDHDPDWLDRAPAFVQTAANASGTAGHRGDAEVNLRALAAYYGCVEWIDDAVGRLLQVLDYLDLSRDTLVVYCSDHGEMAAQRGLWQKTLFYEDSARVPLIIRWPGQAQAGLRSDQPAGLIDLFPTLCAAAGVTPPDDIEGIDLSPALSGQDLPKRDLFCESVVLKQPDHAGCMMRRDRWKYALYLDGSEELYDLSADPDEWTDLSGDPATSALRDELRQTVRDFWQPDSFRARYDATPRMPHEKHFYPYSNQYLTGDGRVFDARP</sequence>
<gene>
    <name evidence="5" type="ORF">ACFOGP_15325</name>
</gene>
<evidence type="ECO:0000256" key="1">
    <source>
        <dbReference type="ARBA" id="ARBA00022723"/>
    </source>
</evidence>
<comment type="caution">
    <text evidence="5">The sequence shown here is derived from an EMBL/GenBank/DDBJ whole genome shotgun (WGS) entry which is preliminary data.</text>
</comment>
<feature type="domain" description="Sulfatase N-terminal" evidence="4">
    <location>
        <begin position="5"/>
        <end position="341"/>
    </location>
</feature>
<organism evidence="5 6">
    <name type="scientific">Psychromarinibacter halotolerans</name>
    <dbReference type="NCBI Taxonomy" id="1775175"/>
    <lineage>
        <taxon>Bacteria</taxon>
        <taxon>Pseudomonadati</taxon>
        <taxon>Pseudomonadota</taxon>
        <taxon>Alphaproteobacteria</taxon>
        <taxon>Rhodobacterales</taxon>
        <taxon>Paracoccaceae</taxon>
        <taxon>Psychromarinibacter</taxon>
    </lineage>
</organism>
<proteinExistence type="predicted"/>
<dbReference type="PANTHER" id="PTHR45953:SF1">
    <property type="entry name" value="IDURONATE 2-SULFATASE"/>
    <property type="match status" value="1"/>
</dbReference>
<dbReference type="Proteomes" id="UP001595632">
    <property type="component" value="Unassembled WGS sequence"/>
</dbReference>
<dbReference type="RefSeq" id="WP_275631351.1">
    <property type="nucleotide sequence ID" value="NZ_JARGYD010000001.1"/>
</dbReference>
<feature type="region of interest" description="Disordered" evidence="3">
    <location>
        <begin position="122"/>
        <end position="145"/>
    </location>
</feature>
<protein>
    <submittedName>
        <fullName evidence="5">Sulfatase-like hydrolase/transferase</fullName>
    </submittedName>
</protein>
<evidence type="ECO:0000259" key="4">
    <source>
        <dbReference type="Pfam" id="PF00884"/>
    </source>
</evidence>
<dbReference type="EMBL" id="JBHRTB010000010">
    <property type="protein sequence ID" value="MFC3144090.1"/>
    <property type="molecule type" value="Genomic_DNA"/>
</dbReference>
<evidence type="ECO:0000256" key="2">
    <source>
        <dbReference type="ARBA" id="ARBA00022801"/>
    </source>
</evidence>
<dbReference type="Gene3D" id="3.40.720.10">
    <property type="entry name" value="Alkaline Phosphatase, subunit A"/>
    <property type="match status" value="1"/>
</dbReference>
<dbReference type="PANTHER" id="PTHR45953">
    <property type="entry name" value="IDURONATE 2-SULFATASE"/>
    <property type="match status" value="1"/>
</dbReference>
<dbReference type="InterPro" id="IPR000917">
    <property type="entry name" value="Sulfatase_N"/>
</dbReference>
<dbReference type="SUPFAM" id="SSF53649">
    <property type="entry name" value="Alkaline phosphatase-like"/>
    <property type="match status" value="1"/>
</dbReference>
<evidence type="ECO:0000256" key="3">
    <source>
        <dbReference type="SAM" id="MobiDB-lite"/>
    </source>
</evidence>
<dbReference type="InterPro" id="IPR017850">
    <property type="entry name" value="Alkaline_phosphatase_core_sf"/>
</dbReference>
<keyword evidence="1" id="KW-0479">Metal-binding</keyword>
<reference evidence="6" key="1">
    <citation type="journal article" date="2019" name="Int. J. Syst. Evol. Microbiol.">
        <title>The Global Catalogue of Microorganisms (GCM) 10K type strain sequencing project: providing services to taxonomists for standard genome sequencing and annotation.</title>
        <authorList>
            <consortium name="The Broad Institute Genomics Platform"/>
            <consortium name="The Broad Institute Genome Sequencing Center for Infectious Disease"/>
            <person name="Wu L."/>
            <person name="Ma J."/>
        </authorList>
    </citation>
    <scope>NUCLEOTIDE SEQUENCE [LARGE SCALE GENOMIC DNA]</scope>
    <source>
        <strain evidence="6">KCTC 52366</strain>
    </source>
</reference>
<accession>A0ABV7GRT1</accession>
<evidence type="ECO:0000313" key="6">
    <source>
        <dbReference type="Proteomes" id="UP001595632"/>
    </source>
</evidence>
<evidence type="ECO:0000313" key="5">
    <source>
        <dbReference type="EMBL" id="MFC3144090.1"/>
    </source>
</evidence>